<dbReference type="EMBL" id="KZ559203">
    <property type="protein sequence ID" value="PLB33553.1"/>
    <property type="molecule type" value="Genomic_DNA"/>
</dbReference>
<dbReference type="AlphaFoldDB" id="A0A2I2EYV0"/>
<keyword evidence="2" id="KW-1185">Reference proteome</keyword>
<dbReference type="RefSeq" id="XP_024667565.1">
    <property type="nucleotide sequence ID" value="XM_024814500.1"/>
</dbReference>
<evidence type="ECO:0000313" key="2">
    <source>
        <dbReference type="Proteomes" id="UP000234585"/>
    </source>
</evidence>
<organism evidence="1 2">
    <name type="scientific">Aspergillus candidus</name>
    <dbReference type="NCBI Taxonomy" id="41067"/>
    <lineage>
        <taxon>Eukaryota</taxon>
        <taxon>Fungi</taxon>
        <taxon>Dikarya</taxon>
        <taxon>Ascomycota</taxon>
        <taxon>Pezizomycotina</taxon>
        <taxon>Eurotiomycetes</taxon>
        <taxon>Eurotiomycetidae</taxon>
        <taxon>Eurotiales</taxon>
        <taxon>Aspergillaceae</taxon>
        <taxon>Aspergillus</taxon>
        <taxon>Aspergillus subgen. Circumdati</taxon>
    </lineage>
</organism>
<gene>
    <name evidence="1" type="ORF">BDW47DRAFT_113758</name>
</gene>
<protein>
    <submittedName>
        <fullName evidence="1">Uncharacterized protein</fullName>
    </submittedName>
</protein>
<name>A0A2I2EYV0_ASPCN</name>
<evidence type="ECO:0000313" key="1">
    <source>
        <dbReference type="EMBL" id="PLB33553.1"/>
    </source>
</evidence>
<accession>A0A2I2EYV0</accession>
<dbReference type="GeneID" id="36521660"/>
<sequence>MTKHDDLELTYAGCLPQADSLGRGAEKRAELRSDYSRFKVCSSRGMDSGNRSLDWQRNGFSTLICLDELDSLYQFHTNMYYQRRGPRSSFFTGGKEDLKTVRLWRNWLGSEEEEEDVEQSPREKDRIIWTGCAPDAIGFTVSVQRHTPSGEDEAALQLPSVGGSREACEFYKVRIGEVLVRNSYLLALRENLVN</sequence>
<dbReference type="OrthoDB" id="4412037at2759"/>
<dbReference type="Proteomes" id="UP000234585">
    <property type="component" value="Unassembled WGS sequence"/>
</dbReference>
<proteinExistence type="predicted"/>
<reference evidence="1 2" key="1">
    <citation type="submission" date="2017-12" db="EMBL/GenBank/DDBJ databases">
        <authorList>
            <consortium name="DOE Joint Genome Institute"/>
            <person name="Haridas S."/>
            <person name="Kjaerbolling I."/>
            <person name="Vesth T.C."/>
            <person name="Frisvad J.C."/>
            <person name="Nybo J.L."/>
            <person name="Theobald S."/>
            <person name="Kuo A."/>
            <person name="Bowyer P."/>
            <person name="Matsuda Y."/>
            <person name="Mondo S."/>
            <person name="Lyhne E.K."/>
            <person name="Kogle M.E."/>
            <person name="Clum A."/>
            <person name="Lipzen A."/>
            <person name="Salamov A."/>
            <person name="Ngan C.Y."/>
            <person name="Daum C."/>
            <person name="Chiniquy J."/>
            <person name="Barry K."/>
            <person name="LaButti K."/>
            <person name="Simmons B.A."/>
            <person name="Magnuson J.K."/>
            <person name="Mortensen U.H."/>
            <person name="Larsen T.O."/>
            <person name="Grigoriev I.V."/>
            <person name="Baker S.E."/>
            <person name="Andersen M.R."/>
            <person name="Nordberg H.P."/>
            <person name="Cantor M.N."/>
            <person name="Hua S.X."/>
        </authorList>
    </citation>
    <scope>NUCLEOTIDE SEQUENCE [LARGE SCALE GENOMIC DNA]</scope>
    <source>
        <strain evidence="1 2">CBS 102.13</strain>
    </source>
</reference>